<protein>
    <recommendedName>
        <fullName evidence="1">RNA-directed DNA polymerase</fullName>
        <ecNumber evidence="1">2.7.7.49</ecNumber>
    </recommendedName>
</protein>
<reference evidence="4" key="1">
    <citation type="journal article" date="2014" name="PLoS ONE">
        <title>Transcriptome-Based Identification of ABC Transporters in the Western Tarnished Plant Bug Lygus hesperus.</title>
        <authorList>
            <person name="Hull J.J."/>
            <person name="Chaney K."/>
            <person name="Geib S.M."/>
            <person name="Fabrick J.A."/>
            <person name="Brent C.S."/>
            <person name="Walsh D."/>
            <person name="Lavine L.C."/>
        </authorList>
    </citation>
    <scope>NUCLEOTIDE SEQUENCE</scope>
</reference>
<reference evidence="4" key="2">
    <citation type="submission" date="2014-07" db="EMBL/GenBank/DDBJ databases">
        <authorList>
            <person name="Hull J."/>
        </authorList>
    </citation>
    <scope>NUCLEOTIDE SEQUENCE</scope>
</reference>
<accession>A0A0A9WQN2</accession>
<feature type="non-terminal residue" evidence="4">
    <location>
        <position position="144"/>
    </location>
</feature>
<evidence type="ECO:0000256" key="2">
    <source>
        <dbReference type="SAM" id="Coils"/>
    </source>
</evidence>
<dbReference type="PANTHER" id="PTHR37984:SF5">
    <property type="entry name" value="PROTEIN NYNRIN-LIKE"/>
    <property type="match status" value="1"/>
</dbReference>
<gene>
    <name evidence="4" type="ORF">CM83_105064</name>
</gene>
<feature type="coiled-coil region" evidence="2">
    <location>
        <begin position="35"/>
        <end position="62"/>
    </location>
</feature>
<dbReference type="EC" id="2.7.7.49" evidence="1"/>
<sequence>LHYISQFSTDILHTAGQQNVVADALSRVDALDFPADISEEELGAAQENYQELQQILANNESSLKLVKLLVRSKAIYGEMRGGRFRPFLPTEFRKKTFERIHNLAHPGAKGSLKLIQERAVWRGMRKDIRRWVKECMDCQLSKIV</sequence>
<feature type="domain" description="Integrase zinc-binding" evidence="3">
    <location>
        <begin position="89"/>
        <end position="142"/>
    </location>
</feature>
<feature type="non-terminal residue" evidence="4">
    <location>
        <position position="1"/>
    </location>
</feature>
<dbReference type="AlphaFoldDB" id="A0A0A9WQN2"/>
<proteinExistence type="predicted"/>
<dbReference type="Pfam" id="PF17921">
    <property type="entry name" value="Integrase_H2C2"/>
    <property type="match status" value="1"/>
</dbReference>
<organism evidence="4">
    <name type="scientific">Lygus hesperus</name>
    <name type="common">Western plant bug</name>
    <dbReference type="NCBI Taxonomy" id="30085"/>
    <lineage>
        <taxon>Eukaryota</taxon>
        <taxon>Metazoa</taxon>
        <taxon>Ecdysozoa</taxon>
        <taxon>Arthropoda</taxon>
        <taxon>Hexapoda</taxon>
        <taxon>Insecta</taxon>
        <taxon>Pterygota</taxon>
        <taxon>Neoptera</taxon>
        <taxon>Paraneoptera</taxon>
        <taxon>Hemiptera</taxon>
        <taxon>Heteroptera</taxon>
        <taxon>Panheteroptera</taxon>
        <taxon>Cimicomorpha</taxon>
        <taxon>Miridae</taxon>
        <taxon>Mirini</taxon>
        <taxon>Lygus</taxon>
    </lineage>
</organism>
<evidence type="ECO:0000313" key="4">
    <source>
        <dbReference type="EMBL" id="JAG07125.1"/>
    </source>
</evidence>
<dbReference type="EMBL" id="GBHO01036479">
    <property type="protein sequence ID" value="JAG07125.1"/>
    <property type="molecule type" value="Transcribed_RNA"/>
</dbReference>
<name>A0A0A9WQN2_LYGHE</name>
<evidence type="ECO:0000259" key="3">
    <source>
        <dbReference type="Pfam" id="PF17921"/>
    </source>
</evidence>
<dbReference type="InterPro" id="IPR041588">
    <property type="entry name" value="Integrase_H2C2"/>
</dbReference>
<evidence type="ECO:0000256" key="1">
    <source>
        <dbReference type="ARBA" id="ARBA00012493"/>
    </source>
</evidence>
<dbReference type="InterPro" id="IPR050951">
    <property type="entry name" value="Retrovirus_Pol_polyprotein"/>
</dbReference>
<dbReference type="GO" id="GO:0003964">
    <property type="term" value="F:RNA-directed DNA polymerase activity"/>
    <property type="evidence" value="ECO:0007669"/>
    <property type="project" value="UniProtKB-EC"/>
</dbReference>
<keyword evidence="2" id="KW-0175">Coiled coil</keyword>
<dbReference type="PANTHER" id="PTHR37984">
    <property type="entry name" value="PROTEIN CBG26694"/>
    <property type="match status" value="1"/>
</dbReference>
<dbReference type="Gene3D" id="1.10.340.70">
    <property type="match status" value="1"/>
</dbReference>